<evidence type="ECO:0000256" key="1">
    <source>
        <dbReference type="ARBA" id="ARBA00004123"/>
    </source>
</evidence>
<reference evidence="10 11" key="1">
    <citation type="submission" date="2015-01" db="EMBL/GenBank/DDBJ databases">
        <title>The Genome Sequence of Ochroconis gallopava CBS43764.</title>
        <authorList>
            <consortium name="The Broad Institute Genomics Platform"/>
            <person name="Cuomo C."/>
            <person name="de Hoog S."/>
            <person name="Gorbushina A."/>
            <person name="Stielow B."/>
            <person name="Teixiera M."/>
            <person name="Abouelleil A."/>
            <person name="Chapman S.B."/>
            <person name="Priest M."/>
            <person name="Young S.K."/>
            <person name="Wortman J."/>
            <person name="Nusbaum C."/>
            <person name="Birren B."/>
        </authorList>
    </citation>
    <scope>NUCLEOTIDE SEQUENCE [LARGE SCALE GENOMIC DNA]</scope>
    <source>
        <strain evidence="10 11">CBS 43764</strain>
    </source>
</reference>
<keyword evidence="7" id="KW-0137">Centromere</keyword>
<dbReference type="GO" id="GO:0051382">
    <property type="term" value="P:kinetochore assembly"/>
    <property type="evidence" value="ECO:0007669"/>
    <property type="project" value="InterPro"/>
</dbReference>
<dbReference type="InterPro" id="IPR020993">
    <property type="entry name" value="Centromere_CenpK"/>
</dbReference>
<keyword evidence="11" id="KW-1185">Reference proteome</keyword>
<dbReference type="Proteomes" id="UP000053259">
    <property type="component" value="Unassembled WGS sequence"/>
</dbReference>
<evidence type="ECO:0000313" key="10">
    <source>
        <dbReference type="EMBL" id="KIW02920.1"/>
    </source>
</evidence>
<dbReference type="STRING" id="253628.A0A0D2A8M5"/>
<feature type="coiled-coil region" evidence="8">
    <location>
        <begin position="119"/>
        <end position="160"/>
    </location>
</feature>
<keyword evidence="4" id="KW-0158">Chromosome</keyword>
<dbReference type="PANTHER" id="PTHR14401">
    <property type="entry name" value="CENTROMERE PROTEIN K"/>
    <property type="match status" value="1"/>
</dbReference>
<dbReference type="InParanoid" id="A0A0D2A8M5"/>
<protein>
    <submittedName>
        <fullName evidence="10">Uncharacterized protein</fullName>
    </submittedName>
</protein>
<accession>A0A0D2A8M5</accession>
<evidence type="ECO:0000256" key="8">
    <source>
        <dbReference type="SAM" id="Coils"/>
    </source>
</evidence>
<dbReference type="OrthoDB" id="9445768at2759"/>
<dbReference type="VEuPathDB" id="FungiDB:PV09_05966"/>
<keyword evidence="6" id="KW-0539">Nucleus</keyword>
<sequence length="340" mass="38307">MSDEVLENIKRFARDAAHHMEDAMDIDDQDSDAVESRLIATINELQQLLSREQSELNQLKASSPSLAPTEPSDDPRERLKQLRVIRTAYERMTPETPYLPDPKSALQPLLAARVVQKTISDEKANISSARSLLQTLEQDILEEENQLSEAETLAAALHARTTELQQVQRDNLAKTTTEKTKELMTAKNQRKQSFERETQKLRKFLDNFIDKHLAAMLALEDIGGPVVGDVMSVDEDMLAAGFSAQGKLKAKSLSDSNRQRRIDEIWGSTASGDRQHESEKDAAAEEFRNLLNSLINSRGYVTLSRDSATARFLVRAKVAEFDPKDAKRLRLIDFSRTLDD</sequence>
<evidence type="ECO:0000256" key="9">
    <source>
        <dbReference type="SAM" id="MobiDB-lite"/>
    </source>
</evidence>
<dbReference type="AlphaFoldDB" id="A0A0D2A8M5"/>
<evidence type="ECO:0000256" key="5">
    <source>
        <dbReference type="ARBA" id="ARBA00023054"/>
    </source>
</evidence>
<dbReference type="GO" id="GO:0005634">
    <property type="term" value="C:nucleus"/>
    <property type="evidence" value="ECO:0007669"/>
    <property type="project" value="UniProtKB-SubCell"/>
</dbReference>
<comment type="similarity">
    <text evidence="3">Belongs to the CENP-K/MCM22 family.</text>
</comment>
<gene>
    <name evidence="10" type="ORF">PV09_05966</name>
</gene>
<evidence type="ECO:0000313" key="11">
    <source>
        <dbReference type="Proteomes" id="UP000053259"/>
    </source>
</evidence>
<dbReference type="RefSeq" id="XP_016212789.1">
    <property type="nucleotide sequence ID" value="XM_016359540.1"/>
</dbReference>
<evidence type="ECO:0000256" key="7">
    <source>
        <dbReference type="ARBA" id="ARBA00023328"/>
    </source>
</evidence>
<evidence type="ECO:0000256" key="4">
    <source>
        <dbReference type="ARBA" id="ARBA00022454"/>
    </source>
</evidence>
<evidence type="ECO:0000256" key="2">
    <source>
        <dbReference type="ARBA" id="ARBA00004584"/>
    </source>
</evidence>
<dbReference type="GeneID" id="27313939"/>
<dbReference type="EMBL" id="KN847547">
    <property type="protein sequence ID" value="KIW02920.1"/>
    <property type="molecule type" value="Genomic_DNA"/>
</dbReference>
<comment type="subcellular location">
    <subcellularLocation>
        <location evidence="2">Chromosome</location>
        <location evidence="2">Centromere</location>
    </subcellularLocation>
    <subcellularLocation>
        <location evidence="1">Nucleus</location>
    </subcellularLocation>
</comment>
<organism evidence="10 11">
    <name type="scientific">Verruconis gallopava</name>
    <dbReference type="NCBI Taxonomy" id="253628"/>
    <lineage>
        <taxon>Eukaryota</taxon>
        <taxon>Fungi</taxon>
        <taxon>Dikarya</taxon>
        <taxon>Ascomycota</taxon>
        <taxon>Pezizomycotina</taxon>
        <taxon>Dothideomycetes</taxon>
        <taxon>Pleosporomycetidae</taxon>
        <taxon>Venturiales</taxon>
        <taxon>Sympoventuriaceae</taxon>
        <taxon>Verruconis</taxon>
    </lineage>
</organism>
<dbReference type="GO" id="GO:0000070">
    <property type="term" value="P:mitotic sister chromatid segregation"/>
    <property type="evidence" value="ECO:0007669"/>
    <property type="project" value="TreeGrafter"/>
</dbReference>
<dbReference type="GO" id="GO:0000775">
    <property type="term" value="C:chromosome, centromeric region"/>
    <property type="evidence" value="ECO:0007669"/>
    <property type="project" value="UniProtKB-SubCell"/>
</dbReference>
<evidence type="ECO:0000256" key="3">
    <source>
        <dbReference type="ARBA" id="ARBA00005795"/>
    </source>
</evidence>
<dbReference type="PANTHER" id="PTHR14401:SF6">
    <property type="entry name" value="CENTROMERE PROTEIN K"/>
    <property type="match status" value="1"/>
</dbReference>
<keyword evidence="5 8" id="KW-0175">Coiled coil</keyword>
<proteinExistence type="inferred from homology"/>
<evidence type="ECO:0000256" key="6">
    <source>
        <dbReference type="ARBA" id="ARBA00023242"/>
    </source>
</evidence>
<name>A0A0D2A8M5_9PEZI</name>
<feature type="region of interest" description="Disordered" evidence="9">
    <location>
        <begin position="54"/>
        <end position="76"/>
    </location>
</feature>
<dbReference type="HOGENOM" id="CLU_048926_0_0_1"/>